<evidence type="ECO:0000313" key="3">
    <source>
        <dbReference type="EMBL" id="AEG30858.1"/>
    </source>
</evidence>
<dbReference type="EMBL" id="CP002776">
    <property type="protein sequence ID" value="AEG30858.1"/>
    <property type="molecule type" value="Genomic_DNA"/>
</dbReference>
<dbReference type="Gene3D" id="3.10.510.20">
    <property type="entry name" value="YcgL domain"/>
    <property type="match status" value="1"/>
</dbReference>
<name>F6D927_THICA</name>
<reference evidence="3 4" key="1">
    <citation type="submission" date="2011-05" db="EMBL/GenBank/DDBJ databases">
        <title>Complete sequence of Thioalkalimicrobium cyclicum ALM1.</title>
        <authorList>
            <consortium name="US DOE Joint Genome Institute"/>
            <person name="Lucas S."/>
            <person name="Han J."/>
            <person name="Lapidus A."/>
            <person name="Cheng J.-F."/>
            <person name="Goodwin L."/>
            <person name="Pitluck S."/>
            <person name="Peters L."/>
            <person name="Mikhailova N."/>
            <person name="Davenport K."/>
            <person name="Han C."/>
            <person name="Tapia R."/>
            <person name="Land M."/>
            <person name="Hauser L."/>
            <person name="Kyrpides N."/>
            <person name="Ivanova N."/>
            <person name="Pagani I."/>
            <person name="Kappler U."/>
            <person name="Woyke T."/>
        </authorList>
    </citation>
    <scope>NUCLEOTIDE SEQUENCE [LARGE SCALE GENOMIC DNA]</scope>
    <source>
        <strain evidence="4">DSM 14477 / JCM 11371 / ALM1</strain>
    </source>
</reference>
<gene>
    <name evidence="3" type="ordered locus">Thicy_0082</name>
</gene>
<accession>F6D927</accession>
<dbReference type="InterPro" id="IPR027354">
    <property type="entry name" value="YcgL_dom"/>
</dbReference>
<dbReference type="PANTHER" id="PTHR38109">
    <property type="entry name" value="PROTEIN YCGL"/>
    <property type="match status" value="1"/>
</dbReference>
<dbReference type="InterPro" id="IPR038068">
    <property type="entry name" value="YcgL-like_sf"/>
</dbReference>
<evidence type="ECO:0000256" key="1">
    <source>
        <dbReference type="HAMAP-Rule" id="MF_01866"/>
    </source>
</evidence>
<dbReference type="Proteomes" id="UP000009232">
    <property type="component" value="Chromosome"/>
</dbReference>
<evidence type="ECO:0000313" key="4">
    <source>
        <dbReference type="Proteomes" id="UP000009232"/>
    </source>
</evidence>
<dbReference type="RefSeq" id="WP_013834646.1">
    <property type="nucleotide sequence ID" value="NC_015581.1"/>
</dbReference>
<dbReference type="HAMAP" id="MF_01866">
    <property type="entry name" value="UPF0745"/>
    <property type="match status" value="1"/>
</dbReference>
<dbReference type="PROSITE" id="PS51648">
    <property type="entry name" value="YCGL"/>
    <property type="match status" value="1"/>
</dbReference>
<dbReference type="AlphaFoldDB" id="F6D927"/>
<organism evidence="3 4">
    <name type="scientific">Thiomicrospira cyclica (strain DSM 14477 / JCM 11371 / ALM1)</name>
    <name type="common">Thioalkalimicrobium cyclicum</name>
    <dbReference type="NCBI Taxonomy" id="717773"/>
    <lineage>
        <taxon>Bacteria</taxon>
        <taxon>Pseudomonadati</taxon>
        <taxon>Pseudomonadota</taxon>
        <taxon>Gammaproteobacteria</taxon>
        <taxon>Thiotrichales</taxon>
        <taxon>Piscirickettsiaceae</taxon>
        <taxon>Thiomicrospira</taxon>
    </lineage>
</organism>
<evidence type="ECO:0000259" key="2">
    <source>
        <dbReference type="PROSITE" id="PS51648"/>
    </source>
</evidence>
<dbReference type="HOGENOM" id="CLU_155118_2_0_6"/>
<dbReference type="PANTHER" id="PTHR38109:SF1">
    <property type="entry name" value="PROTEIN YCGL"/>
    <property type="match status" value="1"/>
</dbReference>
<feature type="domain" description="YcgL" evidence="2">
    <location>
        <begin position="8"/>
        <end position="92"/>
    </location>
</feature>
<dbReference type="eggNOG" id="COG3100">
    <property type="taxonomic scope" value="Bacteria"/>
</dbReference>
<sequence length="102" mass="11661">MATAPQSLPISAYKSSKKDELYLMIPQSSKLSDLPAELRVMFGEAQHVLDFEMTPARKMGREDPQKVWDALQQKGYFIQLPPQEVEKLSDMPPPPERLDNIF</sequence>
<dbReference type="KEGG" id="tcy:Thicy_0082"/>
<dbReference type="STRING" id="717773.Thicy_0082"/>
<protein>
    <recommendedName>
        <fullName evidence="1">YcgL domain-containing protein Thicy_0082</fullName>
    </recommendedName>
</protein>
<proteinExistence type="inferred from homology"/>
<dbReference type="Pfam" id="PF05166">
    <property type="entry name" value="YcgL"/>
    <property type="match status" value="1"/>
</dbReference>
<keyword evidence="4" id="KW-1185">Reference proteome</keyword>
<dbReference type="SUPFAM" id="SSF160191">
    <property type="entry name" value="YcgL-like"/>
    <property type="match status" value="1"/>
</dbReference>
<dbReference type="OrthoDB" id="7062382at2"/>